<name>U9UAJ7_RHIID</name>
<accession>U9UAJ7</accession>
<dbReference type="EMBL" id="KI284727">
    <property type="protein sequence ID" value="ESA12636.1"/>
    <property type="molecule type" value="Genomic_DNA"/>
</dbReference>
<sequence length="75" mass="8442">MGFFVGTKISLDSWVESAQTAGLCTESVWTHGIVTWFEILTHHVLENHQLGLIPAETNSDFKILDLLGAHGFYFY</sequence>
<protein>
    <submittedName>
        <fullName evidence="1">Uncharacterized protein</fullName>
    </submittedName>
</protein>
<dbReference type="AlphaFoldDB" id="U9UAJ7"/>
<dbReference type="HOGENOM" id="CLU_2672342_0_0_1"/>
<reference evidence="1" key="1">
    <citation type="submission" date="2013-07" db="EMBL/GenBank/DDBJ databases">
        <title>The genome of an arbuscular mycorrhizal fungus provides insights into the evolution of the oldest plant symbiosis.</title>
        <authorList>
            <consortium name="DOE Joint Genome Institute"/>
            <person name="Tisserant E."/>
            <person name="Malbreil M."/>
            <person name="Kuo A."/>
            <person name="Kohler A."/>
            <person name="Symeonidi A."/>
            <person name="Balestrini R."/>
            <person name="Charron P."/>
            <person name="Duensing N."/>
            <person name="Frei-dit-Frey N."/>
            <person name="Gianinazzi-Pearson V."/>
            <person name="Gilbert B."/>
            <person name="Handa Y."/>
            <person name="Hijri M."/>
            <person name="Kaul R."/>
            <person name="Kawaguchi M."/>
            <person name="Krajinski F."/>
            <person name="Lammers P."/>
            <person name="Lapierre D."/>
            <person name="Masclaux F.G."/>
            <person name="Murat C."/>
            <person name="Morin E."/>
            <person name="Ndikumana S."/>
            <person name="Pagni M."/>
            <person name="Petitpierre D."/>
            <person name="Requena N."/>
            <person name="Rosikiewicz P."/>
            <person name="Riley R."/>
            <person name="Saito K."/>
            <person name="San Clemente H."/>
            <person name="Shapiro H."/>
            <person name="van Tuinen D."/>
            <person name="Becard G."/>
            <person name="Bonfante P."/>
            <person name="Paszkowski U."/>
            <person name="Shachar-Hill Y."/>
            <person name="Young J.P."/>
            <person name="Sanders I.R."/>
            <person name="Henrissat B."/>
            <person name="Rensing S.A."/>
            <person name="Grigoriev I.V."/>
            <person name="Corradi N."/>
            <person name="Roux C."/>
            <person name="Martin F."/>
        </authorList>
    </citation>
    <scope>NUCLEOTIDE SEQUENCE</scope>
    <source>
        <strain evidence="1">DAOM 197198</strain>
    </source>
</reference>
<organism evidence="1">
    <name type="scientific">Rhizophagus irregularis (strain DAOM 181602 / DAOM 197198 / MUCL 43194)</name>
    <name type="common">Arbuscular mycorrhizal fungus</name>
    <name type="synonym">Glomus intraradices</name>
    <dbReference type="NCBI Taxonomy" id="747089"/>
    <lineage>
        <taxon>Eukaryota</taxon>
        <taxon>Fungi</taxon>
        <taxon>Fungi incertae sedis</taxon>
        <taxon>Mucoromycota</taxon>
        <taxon>Glomeromycotina</taxon>
        <taxon>Glomeromycetes</taxon>
        <taxon>Glomerales</taxon>
        <taxon>Glomeraceae</taxon>
        <taxon>Rhizophagus</taxon>
    </lineage>
</organism>
<proteinExistence type="predicted"/>
<evidence type="ECO:0000313" key="1">
    <source>
        <dbReference type="EMBL" id="ESA12636.1"/>
    </source>
</evidence>
<gene>
    <name evidence="1" type="ORF">GLOINDRAFT_26916</name>
</gene>